<dbReference type="Proteomes" id="UP000314986">
    <property type="component" value="Unassembled WGS sequence"/>
</dbReference>
<dbReference type="Gene3D" id="1.20.58.2220">
    <property type="entry name" value="Formin, FH2 domain"/>
    <property type="match status" value="1"/>
</dbReference>
<keyword evidence="4" id="KW-1185">Reference proteome</keyword>
<evidence type="ECO:0000256" key="1">
    <source>
        <dbReference type="SAM" id="MobiDB-lite"/>
    </source>
</evidence>
<dbReference type="OMA" id="SAKSEHM"/>
<dbReference type="InterPro" id="IPR042201">
    <property type="entry name" value="FH2_Formin_sf"/>
</dbReference>
<feature type="compositionally biased region" description="Basic and acidic residues" evidence="1">
    <location>
        <begin position="89"/>
        <end position="107"/>
    </location>
</feature>
<feature type="region of interest" description="Disordered" evidence="1">
    <location>
        <begin position="89"/>
        <end position="116"/>
    </location>
</feature>
<dbReference type="AlphaFoldDB" id="A0A4W3HC95"/>
<dbReference type="GO" id="GO:0045010">
    <property type="term" value="P:actin nucleation"/>
    <property type="evidence" value="ECO:0007669"/>
    <property type="project" value="InterPro"/>
</dbReference>
<dbReference type="InParanoid" id="A0A4W3HC95"/>
<dbReference type="GO" id="GO:0005884">
    <property type="term" value="C:actin filament"/>
    <property type="evidence" value="ECO:0007669"/>
    <property type="project" value="InterPro"/>
</dbReference>
<dbReference type="Ensembl" id="ENSCMIT00000014818.1">
    <property type="protein sequence ID" value="ENSCMIP00000014508.1"/>
    <property type="gene ID" value="ENSCMIG00000007181.1"/>
</dbReference>
<dbReference type="STRING" id="7868.ENSCMIP00000014508"/>
<evidence type="ECO:0000259" key="2">
    <source>
        <dbReference type="PROSITE" id="PS51444"/>
    </source>
</evidence>
<sequence length="116" mass="13475">MEAFIESAKSEHMVAEAGLRETQKSFEDATRFFGVKPKSGDKEVTPNHIFMLWYEFSSDFKNIWKRESKAISKERLREAQLSVKKITSEKKVETKKTNPNSLKERMRQRAANTTTS</sequence>
<accession>A0A4W3HC95</accession>
<reference evidence="4" key="3">
    <citation type="journal article" date="2014" name="Nature">
        <title>Elephant shark genome provides unique insights into gnathostome evolution.</title>
        <authorList>
            <consortium name="International Elephant Shark Genome Sequencing Consortium"/>
            <person name="Venkatesh B."/>
            <person name="Lee A.P."/>
            <person name="Ravi V."/>
            <person name="Maurya A.K."/>
            <person name="Lian M.M."/>
            <person name="Swann J.B."/>
            <person name="Ohta Y."/>
            <person name="Flajnik M.F."/>
            <person name="Sutoh Y."/>
            <person name="Kasahara M."/>
            <person name="Hoon S."/>
            <person name="Gangu V."/>
            <person name="Roy S.W."/>
            <person name="Irimia M."/>
            <person name="Korzh V."/>
            <person name="Kondrychyn I."/>
            <person name="Lim Z.W."/>
            <person name="Tay B.H."/>
            <person name="Tohari S."/>
            <person name="Kong K.W."/>
            <person name="Ho S."/>
            <person name="Lorente-Galdos B."/>
            <person name="Quilez J."/>
            <person name="Marques-Bonet T."/>
            <person name="Raney B.J."/>
            <person name="Ingham P.W."/>
            <person name="Tay A."/>
            <person name="Hillier L.W."/>
            <person name="Minx P."/>
            <person name="Boehm T."/>
            <person name="Wilson R.K."/>
            <person name="Brenner S."/>
            <person name="Warren W.C."/>
        </authorList>
    </citation>
    <scope>NUCLEOTIDE SEQUENCE [LARGE SCALE GENOMIC DNA]</scope>
</reference>
<reference evidence="4" key="1">
    <citation type="journal article" date="2006" name="Science">
        <title>Ancient noncoding elements conserved in the human genome.</title>
        <authorList>
            <person name="Venkatesh B."/>
            <person name="Kirkness E.F."/>
            <person name="Loh Y.H."/>
            <person name="Halpern A.L."/>
            <person name="Lee A.P."/>
            <person name="Johnson J."/>
            <person name="Dandona N."/>
            <person name="Viswanathan L.D."/>
            <person name="Tay A."/>
            <person name="Venter J.C."/>
            <person name="Strausberg R.L."/>
            <person name="Brenner S."/>
        </authorList>
    </citation>
    <scope>NUCLEOTIDE SEQUENCE [LARGE SCALE GENOMIC DNA]</scope>
</reference>
<reference evidence="3" key="5">
    <citation type="submission" date="2025-09" db="UniProtKB">
        <authorList>
            <consortium name="Ensembl"/>
        </authorList>
    </citation>
    <scope>IDENTIFICATION</scope>
</reference>
<reference evidence="4" key="2">
    <citation type="journal article" date="2007" name="PLoS Biol.">
        <title>Survey sequencing and comparative analysis of the elephant shark (Callorhinchus milii) genome.</title>
        <authorList>
            <person name="Venkatesh B."/>
            <person name="Kirkness E.F."/>
            <person name="Loh Y.H."/>
            <person name="Halpern A.L."/>
            <person name="Lee A.P."/>
            <person name="Johnson J."/>
            <person name="Dandona N."/>
            <person name="Viswanathan L.D."/>
            <person name="Tay A."/>
            <person name="Venter J.C."/>
            <person name="Strausberg R.L."/>
            <person name="Brenner S."/>
        </authorList>
    </citation>
    <scope>NUCLEOTIDE SEQUENCE [LARGE SCALE GENOMIC DNA]</scope>
</reference>
<dbReference type="GO" id="GO:0008017">
    <property type="term" value="F:microtubule binding"/>
    <property type="evidence" value="ECO:0007669"/>
    <property type="project" value="InterPro"/>
</dbReference>
<evidence type="ECO:0000313" key="3">
    <source>
        <dbReference type="Ensembl" id="ENSCMIP00000014508.1"/>
    </source>
</evidence>
<dbReference type="SUPFAM" id="SSF101447">
    <property type="entry name" value="Formin homology 2 domain (FH2 domain)"/>
    <property type="match status" value="1"/>
</dbReference>
<evidence type="ECO:0000313" key="4">
    <source>
        <dbReference type="Proteomes" id="UP000314986"/>
    </source>
</evidence>
<dbReference type="GeneTree" id="ENSGT00940000154289"/>
<protein>
    <recommendedName>
        <fullName evidence="2">FH2 domain-containing protein</fullName>
    </recommendedName>
</protein>
<organism evidence="3 4">
    <name type="scientific">Callorhinchus milii</name>
    <name type="common">Ghost shark</name>
    <dbReference type="NCBI Taxonomy" id="7868"/>
    <lineage>
        <taxon>Eukaryota</taxon>
        <taxon>Metazoa</taxon>
        <taxon>Chordata</taxon>
        <taxon>Craniata</taxon>
        <taxon>Vertebrata</taxon>
        <taxon>Chondrichthyes</taxon>
        <taxon>Holocephali</taxon>
        <taxon>Chimaeriformes</taxon>
        <taxon>Callorhinchidae</taxon>
        <taxon>Callorhinchus</taxon>
    </lineage>
</organism>
<dbReference type="PROSITE" id="PS51444">
    <property type="entry name" value="FH2"/>
    <property type="match status" value="1"/>
</dbReference>
<reference evidence="3" key="4">
    <citation type="submission" date="2025-08" db="UniProtKB">
        <authorList>
            <consortium name="Ensembl"/>
        </authorList>
    </citation>
    <scope>IDENTIFICATION</scope>
</reference>
<name>A0A4W3HC95_CALMI</name>
<dbReference type="InterPro" id="IPR015425">
    <property type="entry name" value="FH2_Formin"/>
</dbReference>
<proteinExistence type="predicted"/>
<dbReference type="PRINTS" id="PR00828">
    <property type="entry name" value="FORMIN"/>
</dbReference>
<dbReference type="InterPro" id="IPR001265">
    <property type="entry name" value="Formin_Cappuccino_subfam"/>
</dbReference>
<feature type="domain" description="FH2" evidence="2">
    <location>
        <begin position="1"/>
        <end position="86"/>
    </location>
</feature>